<reference evidence="2 3" key="1">
    <citation type="submission" date="2018-03" db="EMBL/GenBank/DDBJ databases">
        <authorList>
            <person name="Keele B.F."/>
        </authorList>
    </citation>
    <scope>NUCLEOTIDE SEQUENCE [LARGE SCALE GENOMIC DNA]</scope>
    <source>
        <strain evidence="2 3">CECT 8504</strain>
    </source>
</reference>
<protein>
    <submittedName>
        <fullName evidence="2">Uncharacterized protein</fullName>
    </submittedName>
</protein>
<dbReference type="Proteomes" id="UP000244912">
    <property type="component" value="Unassembled WGS sequence"/>
</dbReference>
<keyword evidence="1" id="KW-0732">Signal</keyword>
<organism evidence="2 3">
    <name type="scientific">Palleronia abyssalis</name>
    <dbReference type="NCBI Taxonomy" id="1501240"/>
    <lineage>
        <taxon>Bacteria</taxon>
        <taxon>Pseudomonadati</taxon>
        <taxon>Pseudomonadota</taxon>
        <taxon>Alphaproteobacteria</taxon>
        <taxon>Rhodobacterales</taxon>
        <taxon>Roseobacteraceae</taxon>
        <taxon>Palleronia</taxon>
    </lineage>
</organism>
<dbReference type="AlphaFoldDB" id="A0A2R8BPY3"/>
<feature type="signal peptide" evidence="1">
    <location>
        <begin position="1"/>
        <end position="20"/>
    </location>
</feature>
<name>A0A2R8BPY3_9RHOB</name>
<dbReference type="RefSeq" id="WP_108892135.1">
    <property type="nucleotide sequence ID" value="NZ_ONZF01000001.1"/>
</dbReference>
<sequence>MLRSVVFAALGLACAGVVYAASLGSAMACETVRLPNDGSPTVIELPMTIGEQNALGCIIMPDYAGADVDIRITSPQIRSSRLQTIETMEGQSTLSLKSLSVTRTNRISNLKRRDKIVVQGEPGGPVVMSVVLALSSKDVPEEPRVRHLDPSGRPDIEDLWMESVSLSGTPCAEALATPDCVARYIEQRDLESSDPAWDSIVNEGEKITKRVMETLIANMLSEGAPAFKLEKCSNRAPAMRKEGSGGIVECLYCPVNSHCYSSDLRILTAYQAVTRIFSLQSHGISSLYFCSKSLAGDCDRAIAEHRERRDSYLEFEGHTKKAFVETFLEDEGDLIDRAHARYEASFSRILISLELGGEMMQPLVEKQLNGTLSDQERLVWEDELSYRQNISNTSYCNTSVQPDRIQMVFSCYASYEGIIERNQGGFDLPN</sequence>
<evidence type="ECO:0000313" key="3">
    <source>
        <dbReference type="Proteomes" id="UP000244912"/>
    </source>
</evidence>
<dbReference type="PROSITE" id="PS51257">
    <property type="entry name" value="PROKAR_LIPOPROTEIN"/>
    <property type="match status" value="1"/>
</dbReference>
<accession>A0A2R8BPY3</accession>
<feature type="chain" id="PRO_5015346024" evidence="1">
    <location>
        <begin position="21"/>
        <end position="430"/>
    </location>
</feature>
<dbReference type="EMBL" id="ONZF01000001">
    <property type="protein sequence ID" value="SPJ22217.1"/>
    <property type="molecule type" value="Genomic_DNA"/>
</dbReference>
<keyword evidence="3" id="KW-1185">Reference proteome</keyword>
<evidence type="ECO:0000256" key="1">
    <source>
        <dbReference type="SAM" id="SignalP"/>
    </source>
</evidence>
<proteinExistence type="predicted"/>
<gene>
    <name evidence="2" type="ORF">PAA8504_00004</name>
</gene>
<evidence type="ECO:0000313" key="2">
    <source>
        <dbReference type="EMBL" id="SPJ22217.1"/>
    </source>
</evidence>